<name>A0A0L8GGT0_OCTBM</name>
<evidence type="ECO:0000313" key="2">
    <source>
        <dbReference type="EMBL" id="KOF76217.1"/>
    </source>
</evidence>
<dbReference type="EMBL" id="KQ421847">
    <property type="protein sequence ID" value="KOF76217.1"/>
    <property type="molecule type" value="Genomic_DNA"/>
</dbReference>
<sequence length="110" mass="12745">MYKLHLTELLKDIKDIHVFVVSVAHVHVIEFQKKGLPHCHMLAVLRNENKLKNRHDIDKMVSAEFPDSNNDPVMHDLVEKLLIHGICDEDNPSSLTMHRECVLSKTFPKK</sequence>
<proteinExistence type="predicted"/>
<dbReference type="Pfam" id="PF14214">
    <property type="entry name" value="Helitron_like_N"/>
    <property type="match status" value="1"/>
</dbReference>
<dbReference type="AlphaFoldDB" id="A0A0L8GGT0"/>
<dbReference type="InterPro" id="IPR025476">
    <property type="entry name" value="Helitron_helicase-like"/>
</dbReference>
<gene>
    <name evidence="2" type="ORF">OCBIM_22033614mg</name>
</gene>
<feature type="domain" description="Helitron helicase-like" evidence="1">
    <location>
        <begin position="2"/>
        <end position="42"/>
    </location>
</feature>
<accession>A0A0L8GGT0</accession>
<dbReference type="STRING" id="37653.A0A0L8GGT0"/>
<evidence type="ECO:0000259" key="1">
    <source>
        <dbReference type="Pfam" id="PF14214"/>
    </source>
</evidence>
<reference evidence="2" key="1">
    <citation type="submission" date="2015-07" db="EMBL/GenBank/DDBJ databases">
        <title>MeaNS - Measles Nucleotide Surveillance Program.</title>
        <authorList>
            <person name="Tran T."/>
            <person name="Druce J."/>
        </authorList>
    </citation>
    <scope>NUCLEOTIDE SEQUENCE</scope>
    <source>
        <strain evidence="2">UCB-OBI-ISO-001</strain>
        <tissue evidence="2">Gonad</tissue>
    </source>
</reference>
<organism evidence="2">
    <name type="scientific">Octopus bimaculoides</name>
    <name type="common">California two-spotted octopus</name>
    <dbReference type="NCBI Taxonomy" id="37653"/>
    <lineage>
        <taxon>Eukaryota</taxon>
        <taxon>Metazoa</taxon>
        <taxon>Spiralia</taxon>
        <taxon>Lophotrochozoa</taxon>
        <taxon>Mollusca</taxon>
        <taxon>Cephalopoda</taxon>
        <taxon>Coleoidea</taxon>
        <taxon>Octopodiformes</taxon>
        <taxon>Octopoda</taxon>
        <taxon>Incirrata</taxon>
        <taxon>Octopodidae</taxon>
        <taxon>Octopus</taxon>
    </lineage>
</organism>
<protein>
    <recommendedName>
        <fullName evidence="1">Helitron helicase-like domain-containing protein</fullName>
    </recommendedName>
</protein>